<dbReference type="InterPro" id="IPR013563">
    <property type="entry name" value="Oligopep_ABC_C"/>
</dbReference>
<dbReference type="InterPro" id="IPR017871">
    <property type="entry name" value="ABC_transporter-like_CS"/>
</dbReference>
<keyword evidence="7 10" id="KW-0067">ATP-binding</keyword>
<evidence type="ECO:0000313" key="11">
    <source>
        <dbReference type="Proteomes" id="UP000789704"/>
    </source>
</evidence>
<keyword evidence="8" id="KW-0472">Membrane</keyword>
<dbReference type="InterPro" id="IPR003593">
    <property type="entry name" value="AAA+_ATPase"/>
</dbReference>
<evidence type="ECO:0000256" key="6">
    <source>
        <dbReference type="ARBA" id="ARBA00022741"/>
    </source>
</evidence>
<dbReference type="SMART" id="SM00382">
    <property type="entry name" value="AAA"/>
    <property type="match status" value="2"/>
</dbReference>
<evidence type="ECO:0000256" key="1">
    <source>
        <dbReference type="ARBA" id="ARBA00004417"/>
    </source>
</evidence>
<dbReference type="InterPro" id="IPR027417">
    <property type="entry name" value="P-loop_NTPase"/>
</dbReference>
<sequence>MNAPPPSAFPAFDVSKSERTDALTIVGLTVSYRSRGRDREVLQDVSFRVKRGEAYGLVGESGCGKSTVAMAALRYLPRNGKVKAGRILIAGQDPNALDADALRTMRAKSISMVYQDPARALNPSLTVARQVSEAFEAAGATPREALERTVEMLRRVQIASPARVMDSYPHQLSGGMQQRVVIAMALASNPALLILDEPTTGLDATVEAEVLDLVAQLRAEFGTAVLFISHNLAVIGRMCERVGVLYAGKLVEEGTTRDVFARPRHPYTVGLLRCLPVTGRSKDTDRLDTIAGQLPLAGSVTQGCIYAARCRLADDRCRREAPPPYRVSAKHGDQMSRCHYHERAIDLPRNTGEQPDAGRSARSGAEKPVLVLRAEHVSKTFHIPGGTLRAVDDVSLELMKGETLGLVGESGSGKTTLARLLLGLVSPDAGSVIELDGAQLPARVTRRNDEQVKSLQIVFQNPDSALNRSHSVRRLIGRALSRLGALRGPAHDARLAALAAAVRLPDRYLGVRTRQLSGGLKQRVAIARAFAGDPRVVVCDEPTSALDVSVQAAILNLLADLQREHGVSYVFISHDLNVVRYLSDRIAVLYLGRLMEIGPASAVFDGPHHPYTEALVSSIPTLDSDGDAQRVRLSGELPSASAPPSGCVFHTRCPRKLGAICEQQDPPMHDAGDAHRIRCHIPVDELRLLQRGTAHSTT</sequence>
<dbReference type="NCBIfam" id="NF008453">
    <property type="entry name" value="PRK11308.1"/>
    <property type="match status" value="2"/>
</dbReference>
<dbReference type="SUPFAM" id="SSF52540">
    <property type="entry name" value="P-loop containing nucleoside triphosphate hydrolases"/>
    <property type="match status" value="2"/>
</dbReference>
<dbReference type="RefSeq" id="WP_228875094.1">
    <property type="nucleotide sequence ID" value="NZ_CAJQYX010000003.1"/>
</dbReference>
<dbReference type="FunFam" id="3.40.50.300:FF:000016">
    <property type="entry name" value="Oligopeptide ABC transporter ATP-binding component"/>
    <property type="match status" value="1"/>
</dbReference>
<evidence type="ECO:0000256" key="2">
    <source>
        <dbReference type="ARBA" id="ARBA00005417"/>
    </source>
</evidence>
<dbReference type="InterPro" id="IPR050388">
    <property type="entry name" value="ABC_Ni/Peptide_Import"/>
</dbReference>
<dbReference type="AlphaFoldDB" id="A0A9N8RTR6"/>
<name>A0A9N8RTR6_9BURK</name>
<gene>
    <name evidence="10" type="ORF">LMG31841_01061</name>
</gene>
<evidence type="ECO:0000313" key="10">
    <source>
        <dbReference type="EMBL" id="CAG4890231.1"/>
    </source>
</evidence>
<dbReference type="GO" id="GO:0055085">
    <property type="term" value="P:transmembrane transport"/>
    <property type="evidence" value="ECO:0007669"/>
    <property type="project" value="UniProtKB-ARBA"/>
</dbReference>
<keyword evidence="5" id="KW-0997">Cell inner membrane</keyword>
<keyword evidence="6" id="KW-0547">Nucleotide-binding</keyword>
<comment type="subcellular location">
    <subcellularLocation>
        <location evidence="1">Cell inner membrane</location>
        <topology evidence="1">Peripheral membrane protein</topology>
    </subcellularLocation>
</comment>
<evidence type="ECO:0000256" key="5">
    <source>
        <dbReference type="ARBA" id="ARBA00022519"/>
    </source>
</evidence>
<evidence type="ECO:0000256" key="4">
    <source>
        <dbReference type="ARBA" id="ARBA00022475"/>
    </source>
</evidence>
<feature type="domain" description="ABC transporter" evidence="9">
    <location>
        <begin position="23"/>
        <end position="272"/>
    </location>
</feature>
<dbReference type="InterPro" id="IPR003439">
    <property type="entry name" value="ABC_transporter-like_ATP-bd"/>
</dbReference>
<dbReference type="PROSITE" id="PS00211">
    <property type="entry name" value="ABC_TRANSPORTER_1"/>
    <property type="match status" value="1"/>
</dbReference>
<comment type="caution">
    <text evidence="10">The sequence shown here is derived from an EMBL/GenBank/DDBJ whole genome shotgun (WGS) entry which is preliminary data.</text>
</comment>
<dbReference type="Proteomes" id="UP000789704">
    <property type="component" value="Unassembled WGS sequence"/>
</dbReference>
<dbReference type="NCBIfam" id="TIGR01727">
    <property type="entry name" value="oligo_HPY"/>
    <property type="match status" value="2"/>
</dbReference>
<dbReference type="Pfam" id="PF00005">
    <property type="entry name" value="ABC_tran"/>
    <property type="match status" value="2"/>
</dbReference>
<comment type="similarity">
    <text evidence="2">Belongs to the ABC transporter superfamily.</text>
</comment>
<dbReference type="GO" id="GO:0015833">
    <property type="term" value="P:peptide transport"/>
    <property type="evidence" value="ECO:0007669"/>
    <property type="project" value="InterPro"/>
</dbReference>
<dbReference type="GO" id="GO:0005524">
    <property type="term" value="F:ATP binding"/>
    <property type="evidence" value="ECO:0007669"/>
    <property type="project" value="UniProtKB-KW"/>
</dbReference>
<dbReference type="PROSITE" id="PS50893">
    <property type="entry name" value="ABC_TRANSPORTER_2"/>
    <property type="match status" value="2"/>
</dbReference>
<dbReference type="CDD" id="cd03257">
    <property type="entry name" value="ABC_NikE_OppD_transporters"/>
    <property type="match status" value="2"/>
</dbReference>
<evidence type="ECO:0000256" key="7">
    <source>
        <dbReference type="ARBA" id="ARBA00022840"/>
    </source>
</evidence>
<reference evidence="10" key="1">
    <citation type="submission" date="2021-04" db="EMBL/GenBank/DDBJ databases">
        <authorList>
            <person name="Vanwijnsberghe S."/>
        </authorList>
    </citation>
    <scope>NUCLEOTIDE SEQUENCE</scope>
    <source>
        <strain evidence="10">LMG 31841</strain>
    </source>
</reference>
<dbReference type="Pfam" id="PF08352">
    <property type="entry name" value="oligo_HPY"/>
    <property type="match status" value="2"/>
</dbReference>
<dbReference type="EMBL" id="CAJQZC010000002">
    <property type="protein sequence ID" value="CAG4890231.1"/>
    <property type="molecule type" value="Genomic_DNA"/>
</dbReference>
<evidence type="ECO:0000256" key="8">
    <source>
        <dbReference type="ARBA" id="ARBA00023136"/>
    </source>
</evidence>
<dbReference type="Gene3D" id="3.40.50.300">
    <property type="entry name" value="P-loop containing nucleotide triphosphate hydrolases"/>
    <property type="match status" value="2"/>
</dbReference>
<dbReference type="PANTHER" id="PTHR43297:SF2">
    <property type="entry name" value="DIPEPTIDE TRANSPORT ATP-BINDING PROTEIN DPPD"/>
    <property type="match status" value="1"/>
</dbReference>
<evidence type="ECO:0000259" key="9">
    <source>
        <dbReference type="PROSITE" id="PS50893"/>
    </source>
</evidence>
<keyword evidence="11" id="KW-1185">Reference proteome</keyword>
<dbReference type="GO" id="GO:0016887">
    <property type="term" value="F:ATP hydrolysis activity"/>
    <property type="evidence" value="ECO:0007669"/>
    <property type="project" value="InterPro"/>
</dbReference>
<dbReference type="GO" id="GO:0005886">
    <property type="term" value="C:plasma membrane"/>
    <property type="evidence" value="ECO:0007669"/>
    <property type="project" value="UniProtKB-SubCell"/>
</dbReference>
<accession>A0A9N8RTR6</accession>
<keyword evidence="3" id="KW-0813">Transport</keyword>
<organism evidence="10 11">
    <name type="scientific">Paraburkholderia saeva</name>
    <dbReference type="NCBI Taxonomy" id="2777537"/>
    <lineage>
        <taxon>Bacteria</taxon>
        <taxon>Pseudomonadati</taxon>
        <taxon>Pseudomonadota</taxon>
        <taxon>Betaproteobacteria</taxon>
        <taxon>Burkholderiales</taxon>
        <taxon>Burkholderiaceae</taxon>
        <taxon>Paraburkholderia</taxon>
    </lineage>
</organism>
<feature type="domain" description="ABC transporter" evidence="9">
    <location>
        <begin position="372"/>
        <end position="616"/>
    </location>
</feature>
<dbReference type="PANTHER" id="PTHR43297">
    <property type="entry name" value="OLIGOPEPTIDE TRANSPORT ATP-BINDING PROTEIN APPD"/>
    <property type="match status" value="1"/>
</dbReference>
<proteinExistence type="inferred from homology"/>
<protein>
    <submittedName>
        <fullName evidence="10">ABC transporter ATP-binding protein</fullName>
    </submittedName>
</protein>
<keyword evidence="4" id="KW-1003">Cell membrane</keyword>
<evidence type="ECO:0000256" key="3">
    <source>
        <dbReference type="ARBA" id="ARBA00022448"/>
    </source>
</evidence>